<evidence type="ECO:0000313" key="2">
    <source>
        <dbReference type="Proteomes" id="UP001217325"/>
    </source>
</evidence>
<dbReference type="InterPro" id="IPR013381">
    <property type="entry name" value="CRISPR-assoc_prot_Cse1"/>
</dbReference>
<protein>
    <submittedName>
        <fullName evidence="1">Type I-E CRISPR-associated protein Cse1/CasA</fullName>
    </submittedName>
</protein>
<dbReference type="AlphaFoldDB" id="A0AAW6LP23"/>
<reference evidence="1" key="1">
    <citation type="submission" date="2023-02" db="EMBL/GenBank/DDBJ databases">
        <title>A novel hydrolase synthesized by Rhodococcus erythropolis HQ is responsible for the detoxification of Zearalenone.</title>
        <authorList>
            <person name="Hu J."/>
            <person name="Xu J."/>
        </authorList>
    </citation>
    <scope>NUCLEOTIDE SEQUENCE</scope>
    <source>
        <strain evidence="1">HQ</strain>
    </source>
</reference>
<evidence type="ECO:0000313" key="1">
    <source>
        <dbReference type="EMBL" id="MDE8647563.1"/>
    </source>
</evidence>
<name>A0AAW6LP23_RHOSG</name>
<dbReference type="EMBL" id="JARDXE010000014">
    <property type="protein sequence ID" value="MDE8647563.1"/>
    <property type="molecule type" value="Genomic_DNA"/>
</dbReference>
<dbReference type="Proteomes" id="UP001217325">
    <property type="component" value="Unassembled WGS sequence"/>
</dbReference>
<gene>
    <name evidence="1" type="ORF">PXH69_21550</name>
</gene>
<sequence length="456" mass="48669">MNLLTEPWIDVFTLDGPQTLSLAEVVVNRGDIVDVASADPLEDVAILRMLMAIDLASEGDSINWLHGTVGKWNLFDTAAPFWQNTQLREHVGERTVSPAVSLSYRYAGNGTVLLDHRHNESQTRLTPVEAARALMMRQQFSVGGIQSFPETIFKIRTGPKITDLKGLKSAKAAIAAPRPFAWIDAGNLADTLIVNRRPGPIGTFHHSWPGGNPGDAPDLGGQADALTWQGRSVLLIPDLDGYVTGISMTDGLRYGEDTDPQLLPHTTFKQKKAGEPFTAWDVHADRPAWRQLLAAYASIDAPGVLAAGLPADGQMRLAGLASFQSRIDGPVTGSLPVPTISRGDVAVLGAGVDDVRKYVVGRVIAGGRVVAPSSTPTSPGAWWKRNMPTDARMNSDMEPIVRRALTGEIPLVDAIGEMYALADTVVAEFSSTIAQASPIAAAVATTPPAPKKEAVS</sequence>
<comment type="caution">
    <text evidence="1">The sequence shown here is derived from an EMBL/GenBank/DDBJ whole genome shotgun (WGS) entry which is preliminary data.</text>
</comment>
<accession>A0AAW6LP23</accession>
<dbReference type="RefSeq" id="WP_275232131.1">
    <property type="nucleotide sequence ID" value="NZ_JARDXE010000014.1"/>
</dbReference>
<dbReference type="Pfam" id="PF09481">
    <property type="entry name" value="CRISPR_Cse1"/>
    <property type="match status" value="2"/>
</dbReference>
<proteinExistence type="predicted"/>
<organism evidence="1 2">
    <name type="scientific">Rhodococcus qingshengii</name>
    <dbReference type="NCBI Taxonomy" id="334542"/>
    <lineage>
        <taxon>Bacteria</taxon>
        <taxon>Bacillati</taxon>
        <taxon>Actinomycetota</taxon>
        <taxon>Actinomycetes</taxon>
        <taxon>Mycobacteriales</taxon>
        <taxon>Nocardiaceae</taxon>
        <taxon>Rhodococcus</taxon>
        <taxon>Rhodococcus erythropolis group</taxon>
    </lineage>
</organism>